<protein>
    <submittedName>
        <fullName evidence="1">Uncharacterized protein</fullName>
    </submittedName>
</protein>
<dbReference type="STRING" id="22663.A0A2I0IJA9"/>
<gene>
    <name evidence="1" type="ORF">CRG98_035510</name>
</gene>
<dbReference type="AlphaFoldDB" id="A0A2I0IJA9"/>
<organism evidence="1 2">
    <name type="scientific">Punica granatum</name>
    <name type="common">Pomegranate</name>
    <dbReference type="NCBI Taxonomy" id="22663"/>
    <lineage>
        <taxon>Eukaryota</taxon>
        <taxon>Viridiplantae</taxon>
        <taxon>Streptophyta</taxon>
        <taxon>Embryophyta</taxon>
        <taxon>Tracheophyta</taxon>
        <taxon>Spermatophyta</taxon>
        <taxon>Magnoliopsida</taxon>
        <taxon>eudicotyledons</taxon>
        <taxon>Gunneridae</taxon>
        <taxon>Pentapetalae</taxon>
        <taxon>rosids</taxon>
        <taxon>malvids</taxon>
        <taxon>Myrtales</taxon>
        <taxon>Lythraceae</taxon>
        <taxon>Punica</taxon>
    </lineage>
</organism>
<name>A0A2I0IJA9_PUNGR</name>
<accession>A0A2I0IJA9</accession>
<comment type="caution">
    <text evidence="1">The sequence shown here is derived from an EMBL/GenBank/DDBJ whole genome shotgun (WGS) entry which is preliminary data.</text>
</comment>
<dbReference type="Pfam" id="PF14009">
    <property type="entry name" value="PADRE"/>
    <property type="match status" value="1"/>
</dbReference>
<evidence type="ECO:0000313" key="1">
    <source>
        <dbReference type="EMBL" id="PKI44098.1"/>
    </source>
</evidence>
<dbReference type="EMBL" id="PGOL01002947">
    <property type="protein sequence ID" value="PKI44098.1"/>
    <property type="molecule type" value="Genomic_DNA"/>
</dbReference>
<proteinExistence type="predicted"/>
<keyword evidence="2" id="KW-1185">Reference proteome</keyword>
<dbReference type="PANTHER" id="PTHR33052">
    <property type="entry name" value="DUF4228 DOMAIN PROTEIN-RELATED"/>
    <property type="match status" value="1"/>
</dbReference>
<evidence type="ECO:0000313" key="2">
    <source>
        <dbReference type="Proteomes" id="UP000233551"/>
    </source>
</evidence>
<sequence length="291" mass="32431">MGNSGSRNPSRGTGKVVFWDGTVQELDNMHLTAAELMLDHPQQVVVELQSAVSGKRARPLPADERLDESKVYLMLPVRRGKPASLSTEEARQVLLIASSALRSRNSSGLLYWGFLPLLARVCTAGLRGDGRYIHVPVDSRKKGNMDQEKEEKVMAVVGQGRWQPEVDFADVLEGRPEYLSRQLSGKGWKPSLDTIVEKKIENRWLRGLVDPSFRLVLGLRTHPWGPRGPIGTCLWVFEELSEAKFSQLEAVFGFTTLIPAGNCVQRSRRWSLIDRNREGGNGGSSKRSNVI</sequence>
<reference evidence="1 2" key="1">
    <citation type="submission" date="2017-11" db="EMBL/GenBank/DDBJ databases">
        <title>De-novo sequencing of pomegranate (Punica granatum L.) genome.</title>
        <authorList>
            <person name="Akparov Z."/>
            <person name="Amiraslanov A."/>
            <person name="Hajiyeva S."/>
            <person name="Abbasov M."/>
            <person name="Kaur K."/>
            <person name="Hamwieh A."/>
            <person name="Solovyev V."/>
            <person name="Salamov A."/>
            <person name="Braich B."/>
            <person name="Kosarev P."/>
            <person name="Mahmoud A."/>
            <person name="Hajiyev E."/>
            <person name="Babayeva S."/>
            <person name="Izzatullayeva V."/>
            <person name="Mammadov A."/>
            <person name="Mammadov A."/>
            <person name="Sharifova S."/>
            <person name="Ojaghi J."/>
            <person name="Eynullazada K."/>
            <person name="Bayramov B."/>
            <person name="Abdulazimova A."/>
            <person name="Shahmuradov I."/>
        </authorList>
    </citation>
    <scope>NUCLEOTIDE SEQUENCE [LARGE SCALE GENOMIC DNA]</scope>
    <source>
        <strain evidence="2">cv. AG2017</strain>
        <tissue evidence="1">Leaf</tissue>
    </source>
</reference>
<dbReference type="Proteomes" id="UP000233551">
    <property type="component" value="Unassembled WGS sequence"/>
</dbReference>
<dbReference type="InterPro" id="IPR025322">
    <property type="entry name" value="PADRE_dom"/>
</dbReference>